<dbReference type="STRING" id="407022.SAMN05661044_02606"/>
<dbReference type="Proteomes" id="UP000199421">
    <property type="component" value="Unassembled WGS sequence"/>
</dbReference>
<dbReference type="Gene3D" id="3.40.1190.20">
    <property type="match status" value="1"/>
</dbReference>
<evidence type="ECO:0000259" key="3">
    <source>
        <dbReference type="Pfam" id="PF00294"/>
    </source>
</evidence>
<organism evidence="4 5">
    <name type="scientific">Olivibacter domesticus</name>
    <name type="common">Pseudosphingobacterium domesticum</name>
    <dbReference type="NCBI Taxonomy" id="407022"/>
    <lineage>
        <taxon>Bacteria</taxon>
        <taxon>Pseudomonadati</taxon>
        <taxon>Bacteroidota</taxon>
        <taxon>Sphingobacteriia</taxon>
        <taxon>Sphingobacteriales</taxon>
        <taxon>Sphingobacteriaceae</taxon>
        <taxon>Olivibacter</taxon>
    </lineage>
</organism>
<dbReference type="InterPro" id="IPR011611">
    <property type="entry name" value="PfkB_dom"/>
</dbReference>
<evidence type="ECO:0000313" key="4">
    <source>
        <dbReference type="EMBL" id="SEL47751.1"/>
    </source>
</evidence>
<dbReference type="OrthoDB" id="9779730at2"/>
<name>A0A1H7QI29_OLID1</name>
<dbReference type="RefSeq" id="WP_093324877.1">
    <property type="nucleotide sequence ID" value="NZ_FOAF01000002.1"/>
</dbReference>
<evidence type="ECO:0000256" key="2">
    <source>
        <dbReference type="ARBA" id="ARBA00022777"/>
    </source>
</evidence>
<dbReference type="InterPro" id="IPR029056">
    <property type="entry name" value="Ribokinase-like"/>
</dbReference>
<proteinExistence type="predicted"/>
<evidence type="ECO:0000313" key="5">
    <source>
        <dbReference type="Proteomes" id="UP000199421"/>
    </source>
</evidence>
<keyword evidence="5" id="KW-1185">Reference proteome</keyword>
<evidence type="ECO:0000256" key="1">
    <source>
        <dbReference type="ARBA" id="ARBA00022679"/>
    </source>
</evidence>
<keyword evidence="1" id="KW-0808">Transferase</keyword>
<sequence>MFDICCVGHITLDKVVTANAVKHMPGGTSFYFSNAIKNMDVSFSLVTAVGEQENYIVENLKHKGLTIKSLPSRHTVYFENIYNDNQDHRTQRVLQEADPFTITHLSDVEAKIFHLGPLLTQDIPVEVIQHLSGKGIVSLDVQGYLRIVRENNVYYTDWLAKEKGLQYIDILKANEFEMEALTGTKDIYKGVKILADYGVKEVVITLGSMGSILFKDDVLYQIPAYIPLEVTDATGCGDTYMAGYLYKKIKGAGLEEAGKFAAAMSTLKIQTSGPFTGYVEDIAQVLKTNKQVIYSDFHMLSNT</sequence>
<dbReference type="Pfam" id="PF00294">
    <property type="entry name" value="PfkB"/>
    <property type="match status" value="1"/>
</dbReference>
<feature type="domain" description="Carbohydrate kinase PfkB" evidence="3">
    <location>
        <begin position="5"/>
        <end position="274"/>
    </location>
</feature>
<keyword evidence="2 4" id="KW-0418">Kinase</keyword>
<dbReference type="SUPFAM" id="SSF53613">
    <property type="entry name" value="Ribokinase-like"/>
    <property type="match status" value="1"/>
</dbReference>
<reference evidence="5" key="1">
    <citation type="submission" date="2016-10" db="EMBL/GenBank/DDBJ databases">
        <authorList>
            <person name="Varghese N."/>
            <person name="Submissions S."/>
        </authorList>
    </citation>
    <scope>NUCLEOTIDE SEQUENCE [LARGE SCALE GENOMIC DNA]</scope>
    <source>
        <strain evidence="5">DSM 18733</strain>
    </source>
</reference>
<accession>A0A1H7QI29</accession>
<dbReference type="PANTHER" id="PTHR10584:SF166">
    <property type="entry name" value="RIBOKINASE"/>
    <property type="match status" value="1"/>
</dbReference>
<dbReference type="EMBL" id="FOAF01000002">
    <property type="protein sequence ID" value="SEL47751.1"/>
    <property type="molecule type" value="Genomic_DNA"/>
</dbReference>
<protein>
    <submittedName>
        <fullName evidence="4">Sugar or nucleoside kinase, ribokinase family</fullName>
    </submittedName>
</protein>
<gene>
    <name evidence="4" type="ORF">SAMN05661044_02606</name>
</gene>
<dbReference type="GO" id="GO:0016301">
    <property type="term" value="F:kinase activity"/>
    <property type="evidence" value="ECO:0007669"/>
    <property type="project" value="UniProtKB-KW"/>
</dbReference>
<dbReference type="PANTHER" id="PTHR10584">
    <property type="entry name" value="SUGAR KINASE"/>
    <property type="match status" value="1"/>
</dbReference>
<dbReference type="AlphaFoldDB" id="A0A1H7QI29"/>